<sequence length="336" mass="36177">MTVSVREVAELAGVSIGTVSNVINRPEKVAEATAERVQRAINDLGYVRNDSARQLRMGRSTTVGMIVLDVGNPFFAELARGAEDAALEHGLAIILGNSNHSISRERTYVDLFNERRVAGLLISPTSDDLTALEPLADQGTTVVLVDQRPDDSRFSSVSVDDVYGGRLAAQHLLEIQRRRLAFVGGPSSIPQVRDRLDGFRAVVSEAGAPARVEAFEGSALTVLEGRRIGEQLAARPAADRPDAVFAANDLLAIGLEQAFLMSGTIRVPQDVAILGYDDIAFAQSAIVPLSSIRQPAYELGHRSVQTLARQFTGSDRAPVQLEFLPELVQRQSTAPA</sequence>
<dbReference type="SMART" id="SM00354">
    <property type="entry name" value="HTH_LACI"/>
    <property type="match status" value="1"/>
</dbReference>
<dbReference type="InterPro" id="IPR010982">
    <property type="entry name" value="Lambda_DNA-bd_dom_sf"/>
</dbReference>
<evidence type="ECO:0000313" key="6">
    <source>
        <dbReference type="Proteomes" id="UP000078335"/>
    </source>
</evidence>
<feature type="domain" description="HTH lacI-type" evidence="4">
    <location>
        <begin position="3"/>
        <end position="57"/>
    </location>
</feature>
<dbReference type="InterPro" id="IPR028082">
    <property type="entry name" value="Peripla_BP_I"/>
</dbReference>
<keyword evidence="2" id="KW-0238">DNA-binding</keyword>
<dbReference type="RefSeq" id="WP_058728502.1">
    <property type="nucleotide sequence ID" value="NZ_LDRB01000027.1"/>
</dbReference>
<comment type="caution">
    <text evidence="5">The sequence shown here is derived from an EMBL/GenBank/DDBJ whole genome shotgun (WGS) entry which is preliminary data.</text>
</comment>
<organism evidence="5 6">
    <name type="scientific">Curtobacterium oceanosedimentum</name>
    <dbReference type="NCBI Taxonomy" id="465820"/>
    <lineage>
        <taxon>Bacteria</taxon>
        <taxon>Bacillati</taxon>
        <taxon>Actinomycetota</taxon>
        <taxon>Actinomycetes</taxon>
        <taxon>Micrococcales</taxon>
        <taxon>Microbacteriaceae</taxon>
        <taxon>Curtobacterium</taxon>
    </lineage>
</organism>
<evidence type="ECO:0000313" key="5">
    <source>
        <dbReference type="EMBL" id="KTR40737.1"/>
    </source>
</evidence>
<dbReference type="PANTHER" id="PTHR30146:SF109">
    <property type="entry name" value="HTH-TYPE TRANSCRIPTIONAL REGULATOR GALS"/>
    <property type="match status" value="1"/>
</dbReference>
<dbReference type="Pfam" id="PF00356">
    <property type="entry name" value="LacI"/>
    <property type="match status" value="1"/>
</dbReference>
<gene>
    <name evidence="5" type="ORF">NS263_06695</name>
</gene>
<dbReference type="CDD" id="cd06293">
    <property type="entry name" value="PBP1_LacI-like"/>
    <property type="match status" value="1"/>
</dbReference>
<dbReference type="Pfam" id="PF13377">
    <property type="entry name" value="Peripla_BP_3"/>
    <property type="match status" value="1"/>
</dbReference>
<dbReference type="SUPFAM" id="SSF53822">
    <property type="entry name" value="Periplasmic binding protein-like I"/>
    <property type="match status" value="1"/>
</dbReference>
<dbReference type="InterPro" id="IPR046335">
    <property type="entry name" value="LacI/GalR-like_sensor"/>
</dbReference>
<dbReference type="PROSITE" id="PS00356">
    <property type="entry name" value="HTH_LACI_1"/>
    <property type="match status" value="1"/>
</dbReference>
<dbReference type="Gene3D" id="1.10.260.40">
    <property type="entry name" value="lambda repressor-like DNA-binding domains"/>
    <property type="match status" value="1"/>
</dbReference>
<dbReference type="CDD" id="cd01392">
    <property type="entry name" value="HTH_LacI"/>
    <property type="match status" value="1"/>
</dbReference>
<dbReference type="Gene3D" id="3.40.50.2300">
    <property type="match status" value="2"/>
</dbReference>
<reference evidence="5 6" key="1">
    <citation type="journal article" date="2016" name="Front. Microbiol.">
        <title>Genomic Resource of Rice Seed Associated Bacteria.</title>
        <authorList>
            <person name="Midha S."/>
            <person name="Bansal K."/>
            <person name="Sharma S."/>
            <person name="Kumar N."/>
            <person name="Patil P.P."/>
            <person name="Chaudhry V."/>
            <person name="Patil P.B."/>
        </authorList>
    </citation>
    <scope>NUCLEOTIDE SEQUENCE [LARGE SCALE GENOMIC DNA]</scope>
    <source>
        <strain evidence="5 6">NS263</strain>
    </source>
</reference>
<dbReference type="SUPFAM" id="SSF47413">
    <property type="entry name" value="lambda repressor-like DNA-binding domains"/>
    <property type="match status" value="1"/>
</dbReference>
<dbReference type="EMBL" id="LDRB01000027">
    <property type="protein sequence ID" value="KTR40737.1"/>
    <property type="molecule type" value="Genomic_DNA"/>
</dbReference>
<proteinExistence type="predicted"/>
<dbReference type="PANTHER" id="PTHR30146">
    <property type="entry name" value="LACI-RELATED TRANSCRIPTIONAL REPRESSOR"/>
    <property type="match status" value="1"/>
</dbReference>
<dbReference type="Proteomes" id="UP000078335">
    <property type="component" value="Unassembled WGS sequence"/>
</dbReference>
<evidence type="ECO:0000259" key="4">
    <source>
        <dbReference type="PROSITE" id="PS50932"/>
    </source>
</evidence>
<dbReference type="PROSITE" id="PS50932">
    <property type="entry name" value="HTH_LACI_2"/>
    <property type="match status" value="1"/>
</dbReference>
<name>A0ABR5SAC0_9MICO</name>
<keyword evidence="3" id="KW-0804">Transcription</keyword>
<protein>
    <submittedName>
        <fullName evidence="5">LacI family transcriptional regulator</fullName>
    </submittedName>
</protein>
<evidence type="ECO:0000256" key="2">
    <source>
        <dbReference type="ARBA" id="ARBA00023125"/>
    </source>
</evidence>
<accession>A0ABR5SAC0</accession>
<keyword evidence="6" id="KW-1185">Reference proteome</keyword>
<evidence type="ECO:0000256" key="3">
    <source>
        <dbReference type="ARBA" id="ARBA00023163"/>
    </source>
</evidence>
<dbReference type="InterPro" id="IPR000843">
    <property type="entry name" value="HTH_LacI"/>
</dbReference>
<evidence type="ECO:0000256" key="1">
    <source>
        <dbReference type="ARBA" id="ARBA00023015"/>
    </source>
</evidence>
<keyword evidence="1" id="KW-0805">Transcription regulation</keyword>